<evidence type="ECO:0000256" key="2">
    <source>
        <dbReference type="ARBA" id="ARBA00022485"/>
    </source>
</evidence>
<feature type="binding site" evidence="8">
    <location>
        <position position="379"/>
    </location>
    <ligand>
        <name>[4Fe-4S] cluster</name>
        <dbReference type="ChEBI" id="CHEBI:49883"/>
        <label>2</label>
    </ligand>
</feature>
<keyword evidence="4 8" id="KW-0677">Repeat</keyword>
<dbReference type="InterPro" id="IPR019554">
    <property type="entry name" value="Soluble_ligand-bd"/>
</dbReference>
<feature type="binding site" evidence="8">
    <location>
        <position position="411"/>
    </location>
    <ligand>
        <name>[4Fe-4S] cluster</name>
        <dbReference type="ChEBI" id="CHEBI:49883"/>
        <label>2</label>
    </ligand>
</feature>
<dbReference type="EMBL" id="JABAEW010000008">
    <property type="protein sequence ID" value="NMD86170.1"/>
    <property type="molecule type" value="Genomic_DNA"/>
</dbReference>
<dbReference type="GO" id="GO:0051539">
    <property type="term" value="F:4 iron, 4 sulfur cluster binding"/>
    <property type="evidence" value="ECO:0007669"/>
    <property type="project" value="UniProtKB-KW"/>
</dbReference>
<feature type="binding site" evidence="8">
    <location>
        <position position="369"/>
    </location>
    <ligand>
        <name>[4Fe-4S] cluster</name>
        <dbReference type="ChEBI" id="CHEBI:49883"/>
        <label>1</label>
    </ligand>
</feature>
<dbReference type="Pfam" id="PF13237">
    <property type="entry name" value="Fer4_10"/>
    <property type="match status" value="1"/>
</dbReference>
<feature type="binding site" evidence="8">
    <location>
        <position position="408"/>
    </location>
    <ligand>
        <name>[4Fe-4S] cluster</name>
        <dbReference type="ChEBI" id="CHEBI:49883"/>
        <label>2</label>
    </ligand>
</feature>
<feature type="domain" description="4Fe-4S ferredoxin-type" evidence="9">
    <location>
        <begin position="358"/>
        <end position="389"/>
    </location>
</feature>
<dbReference type="InterPro" id="IPR026902">
    <property type="entry name" value="RnfC_N"/>
</dbReference>
<comment type="similarity">
    <text evidence="8">Belongs to the 4Fe4S bacterial-type ferredoxin family. RnfC subfamily.</text>
</comment>
<protein>
    <recommendedName>
        <fullName evidence="8">Ion-translocating oxidoreductase complex subunit C</fullName>
        <ecNumber evidence="8">7.-.-.-</ecNumber>
    </recommendedName>
    <alternativeName>
        <fullName evidence="8">Rnf electron transport complex subunit C</fullName>
    </alternativeName>
</protein>
<dbReference type="Pfam" id="PF13375">
    <property type="entry name" value="RnfC_N"/>
    <property type="match status" value="1"/>
</dbReference>
<dbReference type="PANTHER" id="PTHR43034:SF2">
    <property type="entry name" value="ION-TRANSLOCATING OXIDOREDUCTASE COMPLEX SUBUNIT C"/>
    <property type="match status" value="1"/>
</dbReference>
<dbReference type="Pfam" id="PF10531">
    <property type="entry name" value="SLBB"/>
    <property type="match status" value="1"/>
</dbReference>
<dbReference type="NCBIfam" id="NF003454">
    <property type="entry name" value="PRK05035.1"/>
    <property type="match status" value="1"/>
</dbReference>
<evidence type="ECO:0000256" key="5">
    <source>
        <dbReference type="ARBA" id="ARBA00022982"/>
    </source>
</evidence>
<keyword evidence="8" id="KW-1003">Cell membrane</keyword>
<reference evidence="10 13" key="2">
    <citation type="submission" date="2020-04" db="EMBL/GenBank/DDBJ databases">
        <authorList>
            <person name="Hitch T.C.A."/>
            <person name="Wylensek D."/>
            <person name="Clavel T."/>
        </authorList>
    </citation>
    <scope>NUCLEOTIDE SEQUENCE [LARGE SCALE GENOMIC DNA]</scope>
    <source>
        <strain evidence="10 13">COR2-253-APC-1A</strain>
    </source>
</reference>
<feature type="binding site" evidence="8">
    <location>
        <position position="372"/>
    </location>
    <ligand>
        <name>[4Fe-4S] cluster</name>
        <dbReference type="ChEBI" id="CHEBI:49883"/>
        <label>1</label>
    </ligand>
</feature>
<dbReference type="Proteomes" id="UP000576225">
    <property type="component" value="Unassembled WGS sequence"/>
</dbReference>
<evidence type="ECO:0000256" key="6">
    <source>
        <dbReference type="ARBA" id="ARBA00023004"/>
    </source>
</evidence>
<dbReference type="GO" id="GO:0005886">
    <property type="term" value="C:plasma membrane"/>
    <property type="evidence" value="ECO:0007669"/>
    <property type="project" value="UniProtKB-SubCell"/>
</dbReference>
<keyword evidence="6 8" id="KW-0408">Iron</keyword>
<dbReference type="EC" id="7.-.-.-" evidence="8"/>
<dbReference type="SUPFAM" id="SSF46548">
    <property type="entry name" value="alpha-helical ferredoxin"/>
    <property type="match status" value="1"/>
</dbReference>
<dbReference type="PROSITE" id="PS51379">
    <property type="entry name" value="4FE4S_FER_2"/>
    <property type="match status" value="1"/>
</dbReference>
<dbReference type="GO" id="GO:0046872">
    <property type="term" value="F:metal ion binding"/>
    <property type="evidence" value="ECO:0007669"/>
    <property type="project" value="UniProtKB-KW"/>
</dbReference>
<dbReference type="Proteomes" id="UP000245959">
    <property type="component" value="Unassembled WGS sequence"/>
</dbReference>
<feature type="binding site" evidence="8">
    <location>
        <position position="414"/>
    </location>
    <ligand>
        <name>[4Fe-4S] cluster</name>
        <dbReference type="ChEBI" id="CHEBI:49883"/>
        <label>2</label>
    </ligand>
</feature>
<dbReference type="AlphaFoldDB" id="A0A2U1B7C4"/>
<dbReference type="GO" id="GO:0009055">
    <property type="term" value="F:electron transfer activity"/>
    <property type="evidence" value="ECO:0007669"/>
    <property type="project" value="InterPro"/>
</dbReference>
<name>A0A2U1B7C4_9BACT</name>
<dbReference type="GO" id="GO:0022900">
    <property type="term" value="P:electron transport chain"/>
    <property type="evidence" value="ECO:0007669"/>
    <property type="project" value="UniProtKB-UniRule"/>
</dbReference>
<reference evidence="11 12" key="1">
    <citation type="submission" date="2018-04" db="EMBL/GenBank/DDBJ databases">
        <title>Genomic Encyclopedia of Type Strains, Phase IV (KMG-IV): sequencing the most valuable type-strain genomes for metagenomic binning, comparative biology and taxonomic classification.</title>
        <authorList>
            <person name="Goeker M."/>
        </authorList>
    </citation>
    <scope>NUCLEOTIDE SEQUENCE [LARGE SCALE GENOMIC DNA]</scope>
    <source>
        <strain evidence="11 12">DSM 14823</strain>
    </source>
</reference>
<dbReference type="InterPro" id="IPR017896">
    <property type="entry name" value="4Fe4S_Fe-S-bd"/>
</dbReference>
<dbReference type="InterPro" id="IPR017900">
    <property type="entry name" value="4Fe4S_Fe_S_CS"/>
</dbReference>
<dbReference type="SUPFAM" id="SSF142019">
    <property type="entry name" value="Nqo1 FMN-binding domain-like"/>
    <property type="match status" value="1"/>
</dbReference>
<keyword evidence="8" id="KW-0472">Membrane</keyword>
<evidence type="ECO:0000256" key="4">
    <source>
        <dbReference type="ARBA" id="ARBA00022737"/>
    </source>
</evidence>
<dbReference type="Pfam" id="PF01512">
    <property type="entry name" value="Complex1_51K"/>
    <property type="match status" value="1"/>
</dbReference>
<dbReference type="InterPro" id="IPR037225">
    <property type="entry name" value="Nuo51_FMN-bd_sf"/>
</dbReference>
<evidence type="ECO:0000256" key="7">
    <source>
        <dbReference type="ARBA" id="ARBA00023014"/>
    </source>
</evidence>
<keyword evidence="1 8" id="KW-0813">Transport</keyword>
<evidence type="ECO:0000256" key="1">
    <source>
        <dbReference type="ARBA" id="ARBA00022448"/>
    </source>
</evidence>
<evidence type="ECO:0000313" key="13">
    <source>
        <dbReference type="Proteomes" id="UP000576225"/>
    </source>
</evidence>
<dbReference type="InterPro" id="IPR010208">
    <property type="entry name" value="Ion_transpt_RnfC/RsxC"/>
</dbReference>
<dbReference type="PROSITE" id="PS00198">
    <property type="entry name" value="4FE4S_FER_1"/>
    <property type="match status" value="2"/>
</dbReference>
<comment type="cofactor">
    <cofactor evidence="8">
        <name>[4Fe-4S] cluster</name>
        <dbReference type="ChEBI" id="CHEBI:49883"/>
    </cofactor>
    <text evidence="8">Binds 2 [4Fe-4S] clusters per subunit.</text>
</comment>
<dbReference type="EMBL" id="QEKH01000006">
    <property type="protein sequence ID" value="PVY44586.1"/>
    <property type="molecule type" value="Genomic_DNA"/>
</dbReference>
<evidence type="ECO:0000313" key="12">
    <source>
        <dbReference type="Proteomes" id="UP000245959"/>
    </source>
</evidence>
<feature type="binding site" evidence="8">
    <location>
        <position position="375"/>
    </location>
    <ligand>
        <name>[4Fe-4S] cluster</name>
        <dbReference type="ChEBI" id="CHEBI:49883"/>
        <label>1</label>
    </ligand>
</feature>
<dbReference type="HAMAP" id="MF_00461">
    <property type="entry name" value="RsxC_RnfC"/>
    <property type="match status" value="1"/>
</dbReference>
<dbReference type="Gene3D" id="3.30.70.20">
    <property type="match status" value="1"/>
</dbReference>
<dbReference type="NCBIfam" id="TIGR01945">
    <property type="entry name" value="rnfC"/>
    <property type="match status" value="1"/>
</dbReference>
<dbReference type="GeneID" id="78294538"/>
<evidence type="ECO:0000313" key="10">
    <source>
        <dbReference type="EMBL" id="NMD86170.1"/>
    </source>
</evidence>
<evidence type="ECO:0000313" key="11">
    <source>
        <dbReference type="EMBL" id="PVY44586.1"/>
    </source>
</evidence>
<comment type="subcellular location">
    <subcellularLocation>
        <location evidence="8">Cell membrane</location>
        <topology evidence="8">Peripheral membrane protein</topology>
    </subcellularLocation>
</comment>
<comment type="subunit">
    <text evidence="8">The complex is composed of six subunits: RnfA, RnfB, RnfC, RnfD, RnfE and RnfG.</text>
</comment>
<proteinExistence type="inferred from homology"/>
<gene>
    <name evidence="10" type="primary">rsxC</name>
    <name evidence="8" type="synonym">rnfC</name>
    <name evidence="11" type="ORF">C8D82_106104</name>
    <name evidence="10" type="ORF">HF882_06185</name>
</gene>
<evidence type="ECO:0000256" key="8">
    <source>
        <dbReference type="HAMAP-Rule" id="MF_00461"/>
    </source>
</evidence>
<keyword evidence="8" id="KW-1278">Translocase</keyword>
<accession>A0A2U1B7C4</accession>
<keyword evidence="12" id="KW-1185">Reference proteome</keyword>
<dbReference type="PANTHER" id="PTHR43034">
    <property type="entry name" value="ION-TRANSLOCATING OXIDOREDUCTASE COMPLEX SUBUNIT C"/>
    <property type="match status" value="1"/>
</dbReference>
<comment type="function">
    <text evidence="8">Part of a membrane-bound complex that couples electron transfer with translocation of ions across the membrane.</text>
</comment>
<dbReference type="Gene3D" id="3.40.50.11540">
    <property type="entry name" value="NADH-ubiquinone oxidoreductase 51kDa subunit"/>
    <property type="match status" value="1"/>
</dbReference>
<feature type="binding site" evidence="8">
    <location>
        <position position="418"/>
    </location>
    <ligand>
        <name>[4Fe-4S] cluster</name>
        <dbReference type="ChEBI" id="CHEBI:49883"/>
        <label>1</label>
    </ligand>
</feature>
<dbReference type="RefSeq" id="WP_116883217.1">
    <property type="nucleotide sequence ID" value="NZ_CAJKCJ010000008.1"/>
</dbReference>
<evidence type="ECO:0000256" key="3">
    <source>
        <dbReference type="ARBA" id="ARBA00022723"/>
    </source>
</evidence>
<comment type="caution">
    <text evidence="11">The sequence shown here is derived from an EMBL/GenBank/DDBJ whole genome shotgun (WGS) entry which is preliminary data.</text>
</comment>
<keyword evidence="5 8" id="KW-0249">Electron transport</keyword>
<keyword evidence="3 8" id="KW-0479">Metal-binding</keyword>
<keyword evidence="2 8" id="KW-0004">4Fe-4S</keyword>
<organism evidence="11 12">
    <name type="scientific">Victivallis vadensis</name>
    <dbReference type="NCBI Taxonomy" id="172901"/>
    <lineage>
        <taxon>Bacteria</taxon>
        <taxon>Pseudomonadati</taxon>
        <taxon>Lentisphaerota</taxon>
        <taxon>Lentisphaeria</taxon>
        <taxon>Victivallales</taxon>
        <taxon>Victivallaceae</taxon>
        <taxon>Victivallis</taxon>
    </lineage>
</organism>
<keyword evidence="7 8" id="KW-0411">Iron-sulfur</keyword>
<evidence type="ECO:0000259" key="9">
    <source>
        <dbReference type="PROSITE" id="PS51379"/>
    </source>
</evidence>
<dbReference type="InterPro" id="IPR011538">
    <property type="entry name" value="Nuo51_FMN-bd"/>
</dbReference>
<sequence length="440" mass="46675">MSKKDILTFDGGIHPVSDGKALSCNAPITAAPLLDKYRVLLSENVGKLPKPVVKAGDLVKKYQLIAEADGFVSANLHSPTSGKVTGIVDVPGPMGTLIPAIEIEADGQDEPCEPMPAIDWHKADVKELLKRTADAGLVGMGGAAFPTHVKLSPPPDKTIDTLILNGAECEPYLTADHRLMLEQPERVLEGAAISAKILNVKNVYIGVEANKIDAIEALGRRAAEFGIKVATLKVQYPQGSEKQLIMAITGRKVPTGGLPMDAGCVVQNVGTAAAMTDAVCRGIPLVERVTTITGEVVKNPGNWLLKIGTPVIKAIEFAGGVTAEPGKLILGGPMMGFAQKSFEVPVAKNTSGILLLPVELSMNYGSTGCIRCGRCVEGCPMNLIPCLLGNAVEAERFDLAAQNHVMDCLECGSCAYVCPAHRPLVQHMRRAKAEIRKRKK</sequence>